<dbReference type="EMBL" id="BMHO01000002">
    <property type="protein sequence ID" value="GGD43616.1"/>
    <property type="molecule type" value="Genomic_DNA"/>
</dbReference>
<proteinExistence type="predicted"/>
<dbReference type="Proteomes" id="UP000633205">
    <property type="component" value="Unassembled WGS sequence"/>
</dbReference>
<reference evidence="1" key="1">
    <citation type="journal article" date="2014" name="Int. J. Syst. Evol. Microbiol.">
        <title>Complete genome sequence of Corynebacterium casei LMG S-19264T (=DSM 44701T), isolated from a smear-ripened cheese.</title>
        <authorList>
            <consortium name="US DOE Joint Genome Institute (JGI-PGF)"/>
            <person name="Walter F."/>
            <person name="Albersmeier A."/>
            <person name="Kalinowski J."/>
            <person name="Ruckert C."/>
        </authorList>
    </citation>
    <scope>NUCLEOTIDE SEQUENCE</scope>
    <source>
        <strain evidence="1">CGMCC 1.15152</strain>
    </source>
</reference>
<dbReference type="RefSeq" id="WP_373285133.1">
    <property type="nucleotide sequence ID" value="NZ_BMHO01000002.1"/>
</dbReference>
<gene>
    <name evidence="1" type="ORF">GCM10010915_25870</name>
</gene>
<evidence type="ECO:0000313" key="1">
    <source>
        <dbReference type="EMBL" id="GGD43616.1"/>
    </source>
</evidence>
<sequence>MLDGLFTEERYGVGVPKGDTELQEFINTMFTDGGDTWQEIFDATLGQSGIEIDQPAVDAVE</sequence>
<dbReference type="AlphaFoldDB" id="A0A916YG14"/>
<evidence type="ECO:0000313" key="2">
    <source>
        <dbReference type="Proteomes" id="UP000633205"/>
    </source>
</evidence>
<protein>
    <recommendedName>
        <fullName evidence="3">ABC transporter substrate-binding protein</fullName>
    </recommendedName>
</protein>
<reference evidence="1" key="2">
    <citation type="submission" date="2020-09" db="EMBL/GenBank/DDBJ databases">
        <authorList>
            <person name="Sun Q."/>
            <person name="Zhou Y."/>
        </authorList>
    </citation>
    <scope>NUCLEOTIDE SEQUENCE</scope>
    <source>
        <strain evidence="1">CGMCC 1.15152</strain>
    </source>
</reference>
<evidence type="ECO:0008006" key="3">
    <source>
        <dbReference type="Google" id="ProtNLM"/>
    </source>
</evidence>
<accession>A0A916YG14</accession>
<keyword evidence="2" id="KW-1185">Reference proteome</keyword>
<name>A0A916YG14_9MICO</name>
<comment type="caution">
    <text evidence="1">The sequence shown here is derived from an EMBL/GenBank/DDBJ whole genome shotgun (WGS) entry which is preliminary data.</text>
</comment>
<organism evidence="1 2">
    <name type="scientific">Microbacterium faecale</name>
    <dbReference type="NCBI Taxonomy" id="1804630"/>
    <lineage>
        <taxon>Bacteria</taxon>
        <taxon>Bacillati</taxon>
        <taxon>Actinomycetota</taxon>
        <taxon>Actinomycetes</taxon>
        <taxon>Micrococcales</taxon>
        <taxon>Microbacteriaceae</taxon>
        <taxon>Microbacterium</taxon>
    </lineage>
</organism>